<organism evidence="6">
    <name type="scientific">uncultured Thermoleophilia bacterium</name>
    <dbReference type="NCBI Taxonomy" id="1497501"/>
    <lineage>
        <taxon>Bacteria</taxon>
        <taxon>Bacillati</taxon>
        <taxon>Actinomycetota</taxon>
        <taxon>Thermoleophilia</taxon>
        <taxon>environmental samples</taxon>
    </lineage>
</organism>
<dbReference type="InterPro" id="IPR006913">
    <property type="entry name" value="CENP-V/GFA"/>
</dbReference>
<dbReference type="SUPFAM" id="SSF51316">
    <property type="entry name" value="Mss4-like"/>
    <property type="match status" value="1"/>
</dbReference>
<dbReference type="PROSITE" id="PS51891">
    <property type="entry name" value="CENP_V_GFA"/>
    <property type="match status" value="1"/>
</dbReference>
<dbReference type="Gene3D" id="3.90.1590.10">
    <property type="entry name" value="glutathione-dependent formaldehyde- activating enzyme (gfa)"/>
    <property type="match status" value="1"/>
</dbReference>
<evidence type="ECO:0000313" key="6">
    <source>
        <dbReference type="EMBL" id="CAA9538132.1"/>
    </source>
</evidence>
<evidence type="ECO:0000256" key="2">
    <source>
        <dbReference type="ARBA" id="ARBA00022723"/>
    </source>
</evidence>
<dbReference type="PANTHER" id="PTHR33337">
    <property type="entry name" value="GFA DOMAIN-CONTAINING PROTEIN"/>
    <property type="match status" value="1"/>
</dbReference>
<dbReference type="GO" id="GO:0046872">
    <property type="term" value="F:metal ion binding"/>
    <property type="evidence" value="ECO:0007669"/>
    <property type="project" value="UniProtKB-KW"/>
</dbReference>
<dbReference type="GO" id="GO:0016846">
    <property type="term" value="F:carbon-sulfur lyase activity"/>
    <property type="evidence" value="ECO:0007669"/>
    <property type="project" value="InterPro"/>
</dbReference>
<keyword evidence="3" id="KW-0862">Zinc</keyword>
<sequence length="132" mass="14138">MSIDPERGTSGGTGRCLCGAVSYEVRVPLRDVLVCHCVECRRWHGGPGAYTAAPRADVTLSGEACVRWIDSPESATRARRGFCGSCGSSLFWDAPGRPVINIAAGTLDLPTGLATARHIWTEQAGDWEELPH</sequence>
<dbReference type="InterPro" id="IPR011057">
    <property type="entry name" value="Mss4-like_sf"/>
</dbReference>
<feature type="domain" description="CENP-V/GFA" evidence="5">
    <location>
        <begin position="12"/>
        <end position="128"/>
    </location>
</feature>
<keyword evidence="4" id="KW-0456">Lyase</keyword>
<accession>A0A6J4U4G4</accession>
<dbReference type="Pfam" id="PF04828">
    <property type="entry name" value="GFA"/>
    <property type="match status" value="1"/>
</dbReference>
<proteinExistence type="inferred from homology"/>
<name>A0A6J4U4G4_9ACTN</name>
<evidence type="ECO:0000256" key="3">
    <source>
        <dbReference type="ARBA" id="ARBA00022833"/>
    </source>
</evidence>
<gene>
    <name evidence="6" type="ORF">AVDCRST_MAG79-1584</name>
</gene>
<evidence type="ECO:0000256" key="1">
    <source>
        <dbReference type="ARBA" id="ARBA00005495"/>
    </source>
</evidence>
<comment type="similarity">
    <text evidence="1">Belongs to the Gfa family.</text>
</comment>
<protein>
    <recommendedName>
        <fullName evidence="5">CENP-V/GFA domain-containing protein</fullName>
    </recommendedName>
</protein>
<dbReference type="AlphaFoldDB" id="A0A6J4U4G4"/>
<evidence type="ECO:0000259" key="5">
    <source>
        <dbReference type="PROSITE" id="PS51891"/>
    </source>
</evidence>
<reference evidence="6" key="1">
    <citation type="submission" date="2020-02" db="EMBL/GenBank/DDBJ databases">
        <authorList>
            <person name="Meier V. D."/>
        </authorList>
    </citation>
    <scope>NUCLEOTIDE SEQUENCE</scope>
    <source>
        <strain evidence="6">AVDCRST_MAG79</strain>
    </source>
</reference>
<keyword evidence="2" id="KW-0479">Metal-binding</keyword>
<dbReference type="PANTHER" id="PTHR33337:SF40">
    <property type="entry name" value="CENP-V_GFA DOMAIN-CONTAINING PROTEIN-RELATED"/>
    <property type="match status" value="1"/>
</dbReference>
<dbReference type="EMBL" id="CADCWC010000241">
    <property type="protein sequence ID" value="CAA9538132.1"/>
    <property type="molecule type" value="Genomic_DNA"/>
</dbReference>
<evidence type="ECO:0000256" key="4">
    <source>
        <dbReference type="ARBA" id="ARBA00023239"/>
    </source>
</evidence>